<feature type="region of interest" description="Disordered" evidence="1">
    <location>
        <begin position="117"/>
        <end position="139"/>
    </location>
</feature>
<feature type="region of interest" description="Disordered" evidence="1">
    <location>
        <begin position="561"/>
        <end position="595"/>
    </location>
</feature>
<feature type="compositionally biased region" description="Pro residues" evidence="1">
    <location>
        <begin position="313"/>
        <end position="324"/>
    </location>
</feature>
<evidence type="ECO:0000313" key="3">
    <source>
        <dbReference type="EMBL" id="CAE0717758.1"/>
    </source>
</evidence>
<feature type="region of interest" description="Disordered" evidence="1">
    <location>
        <begin position="342"/>
        <end position="401"/>
    </location>
</feature>
<feature type="region of interest" description="Disordered" evidence="1">
    <location>
        <begin position="264"/>
        <end position="327"/>
    </location>
</feature>
<feature type="compositionally biased region" description="Low complexity" evidence="1">
    <location>
        <begin position="381"/>
        <end position="391"/>
    </location>
</feature>
<accession>A0A7S4AJA2</accession>
<feature type="compositionally biased region" description="Polar residues" evidence="1">
    <location>
        <begin position="279"/>
        <end position="310"/>
    </location>
</feature>
<name>A0A7S4AJA2_9STRA</name>
<reference evidence="3" key="1">
    <citation type="submission" date="2021-01" db="EMBL/GenBank/DDBJ databases">
        <authorList>
            <person name="Corre E."/>
            <person name="Pelletier E."/>
            <person name="Niang G."/>
            <person name="Scheremetjew M."/>
            <person name="Finn R."/>
            <person name="Kale V."/>
            <person name="Holt S."/>
            <person name="Cochrane G."/>
            <person name="Meng A."/>
            <person name="Brown T."/>
            <person name="Cohen L."/>
        </authorList>
    </citation>
    <scope>NUCLEOTIDE SEQUENCE</scope>
    <source>
        <strain evidence="3">10249 10 AB</strain>
    </source>
</reference>
<keyword evidence="2" id="KW-0732">Signal</keyword>
<feature type="chain" id="PRO_5030649870" evidence="2">
    <location>
        <begin position="18"/>
        <end position="595"/>
    </location>
</feature>
<feature type="compositionally biased region" description="Polar residues" evidence="1">
    <location>
        <begin position="368"/>
        <end position="380"/>
    </location>
</feature>
<dbReference type="EMBL" id="HBIX01014316">
    <property type="protein sequence ID" value="CAE0717758.1"/>
    <property type="molecule type" value="Transcribed_RNA"/>
</dbReference>
<dbReference type="AlphaFoldDB" id="A0A7S4AJA2"/>
<feature type="compositionally biased region" description="Basic and acidic residues" evidence="1">
    <location>
        <begin position="117"/>
        <end position="135"/>
    </location>
</feature>
<sequence>MFLSRILVVLLATGLSSRRCRHSSVVTAFSRSPLRVSHISVTKSSIPTSLGGVDNGNDDGENISHDLMLDESVMLYSQVSRQICCENNTEIETLRKNELTSLIEDIVFDERGAVDLQEDRASMKNNEDEKEKEPEPETLDEISRALDQQILLGYQSAFTEKELEQWVKRIDTLYEKLQLQAAALPAASSTTDTSTPKATATTPFDQLLSRIESMRTLIDPVGNARGRPPLAQLVVNPVPSPPPLPVPTDTKIKDKITDQDPIAEIPLETSLPDDASGKFESSNNPIEISDRQNSALNNSGDIHSVSSGNNKPVPVPVPSPPPLPVKRGEKIEDKITDAIIEIPLEISLPDDTSSNTDSSDDDIEISDKQNPTPNNSSDAQSVSSGNSESMPSPSPPSLPVKADTKIKDKIKDQVPILETSLPDDASRHVESSNDPIEISKIIQNPTTNNSSDIRSIPSGNNWVEVPADIDYIPTNAFGGDNDNETSSSANITVSADIYDDQPELCDANTTVMRDGADVVTAIVTTAALSAAAITKLPLFVVGVALGPVLSDSVAYAKGRMTNPAKLTSLENDKNSTPGEKDEGESDVVEDGKEAN</sequence>
<feature type="signal peptide" evidence="2">
    <location>
        <begin position="1"/>
        <end position="17"/>
    </location>
</feature>
<proteinExistence type="predicted"/>
<feature type="compositionally biased region" description="Polar residues" evidence="1">
    <location>
        <begin position="564"/>
        <end position="577"/>
    </location>
</feature>
<evidence type="ECO:0000256" key="1">
    <source>
        <dbReference type="SAM" id="MobiDB-lite"/>
    </source>
</evidence>
<gene>
    <name evidence="3" type="ORF">PAUS00366_LOCUS10511</name>
</gene>
<organism evidence="3">
    <name type="scientific">Pseudo-nitzschia australis</name>
    <dbReference type="NCBI Taxonomy" id="44445"/>
    <lineage>
        <taxon>Eukaryota</taxon>
        <taxon>Sar</taxon>
        <taxon>Stramenopiles</taxon>
        <taxon>Ochrophyta</taxon>
        <taxon>Bacillariophyta</taxon>
        <taxon>Bacillariophyceae</taxon>
        <taxon>Bacillariophycidae</taxon>
        <taxon>Bacillariales</taxon>
        <taxon>Bacillariaceae</taxon>
        <taxon>Pseudo-nitzschia</taxon>
    </lineage>
</organism>
<protein>
    <submittedName>
        <fullName evidence="3">Uncharacterized protein</fullName>
    </submittedName>
</protein>
<evidence type="ECO:0000256" key="2">
    <source>
        <dbReference type="SAM" id="SignalP"/>
    </source>
</evidence>